<comment type="caution">
    <text evidence="3">The sequence shown here is derived from an EMBL/GenBank/DDBJ whole genome shotgun (WGS) entry which is preliminary data.</text>
</comment>
<organism evidence="3 4">
    <name type="scientific">Hibiscus syriacus</name>
    <name type="common">Rose of Sharon</name>
    <dbReference type="NCBI Taxonomy" id="106335"/>
    <lineage>
        <taxon>Eukaryota</taxon>
        <taxon>Viridiplantae</taxon>
        <taxon>Streptophyta</taxon>
        <taxon>Embryophyta</taxon>
        <taxon>Tracheophyta</taxon>
        <taxon>Spermatophyta</taxon>
        <taxon>Magnoliopsida</taxon>
        <taxon>eudicotyledons</taxon>
        <taxon>Gunneridae</taxon>
        <taxon>Pentapetalae</taxon>
        <taxon>rosids</taxon>
        <taxon>malvids</taxon>
        <taxon>Malvales</taxon>
        <taxon>Malvaceae</taxon>
        <taxon>Malvoideae</taxon>
        <taxon>Hibiscus</taxon>
    </lineage>
</organism>
<proteinExistence type="predicted"/>
<dbReference type="Proteomes" id="UP000436088">
    <property type="component" value="Unassembled WGS sequence"/>
</dbReference>
<evidence type="ECO:0000256" key="1">
    <source>
        <dbReference type="ARBA" id="ARBA00022737"/>
    </source>
</evidence>
<reference evidence="3" key="1">
    <citation type="submission" date="2019-09" db="EMBL/GenBank/DDBJ databases">
        <title>Draft genome information of white flower Hibiscus syriacus.</title>
        <authorList>
            <person name="Kim Y.-M."/>
        </authorList>
    </citation>
    <scope>NUCLEOTIDE SEQUENCE [LARGE SCALE GENOMIC DNA]</scope>
    <source>
        <strain evidence="3">YM2019G1</strain>
    </source>
</reference>
<feature type="domain" description="DC1" evidence="2">
    <location>
        <begin position="12"/>
        <end position="57"/>
    </location>
</feature>
<dbReference type="InterPro" id="IPR046349">
    <property type="entry name" value="C1-like_sf"/>
</dbReference>
<dbReference type="PANTHER" id="PTHR32410:SF163">
    <property type="entry name" value="DC1 DOMAIN-CONTAINING PROTEIN"/>
    <property type="match status" value="1"/>
</dbReference>
<evidence type="ECO:0000313" key="3">
    <source>
        <dbReference type="EMBL" id="KAE8692607.1"/>
    </source>
</evidence>
<name>A0A6A2ZMA1_HIBSY</name>
<dbReference type="InterPro" id="IPR053192">
    <property type="entry name" value="Vacuole_Formation_Reg"/>
</dbReference>
<dbReference type="InterPro" id="IPR004146">
    <property type="entry name" value="DC1"/>
</dbReference>
<evidence type="ECO:0000259" key="2">
    <source>
        <dbReference type="Pfam" id="PF03107"/>
    </source>
</evidence>
<keyword evidence="1" id="KW-0677">Repeat</keyword>
<dbReference type="AlphaFoldDB" id="A0A6A2ZMA1"/>
<dbReference type="EMBL" id="VEPZ02001131">
    <property type="protein sequence ID" value="KAE8692607.1"/>
    <property type="molecule type" value="Genomic_DNA"/>
</dbReference>
<accession>A0A6A2ZMA1</accession>
<keyword evidence="4" id="KW-1185">Reference proteome</keyword>
<dbReference type="OrthoDB" id="938199at2759"/>
<dbReference type="SUPFAM" id="SSF57889">
    <property type="entry name" value="Cysteine-rich domain"/>
    <property type="match status" value="3"/>
</dbReference>
<evidence type="ECO:0000313" key="4">
    <source>
        <dbReference type="Proteomes" id="UP000436088"/>
    </source>
</evidence>
<dbReference type="PANTHER" id="PTHR32410">
    <property type="entry name" value="CYSTEINE/HISTIDINE-RICH C1 DOMAIN FAMILY PROTEIN"/>
    <property type="match status" value="1"/>
</dbReference>
<dbReference type="Pfam" id="PF03107">
    <property type="entry name" value="C1_2"/>
    <property type="match status" value="1"/>
</dbReference>
<sequence length="343" mass="39486">MRRVRVPLPHYPFHPPHPLILLPNYPYLGSCNFFERRFRGFAYRCDSCDFDLHGTCALLQVSVASNFPTCLHQHPLFFVQNHDEEVINDCCGCKNPLSGPIYHCSDCTYPTIFNLHKKCAESSLEIQHPYDRKHPLTLLSAPAATHRLDCSCYLCKIQWDGFVYSCSICNFDLTLDDFLAPKEITFSSHGHHRVLLLKQISFVCDSCGIAGDHSPYLYIMCNLVVHKKCISMPRNIMITRHHHVISHSFYLQEDQFEDWMCRICYEEVDMRYGGCCCSNSDCIYIFHVHCATNKAIWDGTIISEVDERCKEAPCEYRNLITDGVEQMSIGEDMVAVEIKKCVS</sequence>
<protein>
    <recommendedName>
        <fullName evidence="2">DC1 domain-containing protein</fullName>
    </recommendedName>
</protein>
<gene>
    <name evidence="3" type="ORF">F3Y22_tig00110831pilonHSYRG00159</name>
</gene>